<dbReference type="InterPro" id="IPR000994">
    <property type="entry name" value="Pept_M24"/>
</dbReference>
<keyword evidence="3" id="KW-1185">Reference proteome</keyword>
<dbReference type="InterPro" id="IPR036005">
    <property type="entry name" value="Creatinase/aminopeptidase-like"/>
</dbReference>
<dbReference type="PANTHER" id="PTHR43330:SF1">
    <property type="entry name" value="METHIONINE AMINOPEPTIDASE 1B, CHLOROPLASTIC"/>
    <property type="match status" value="1"/>
</dbReference>
<reference evidence="2" key="1">
    <citation type="submission" date="2017-07" db="EMBL/GenBank/DDBJ databases">
        <title>Taro Niue Genome Assembly and Annotation.</title>
        <authorList>
            <person name="Atibalentja N."/>
            <person name="Keating K."/>
            <person name="Fields C.J."/>
        </authorList>
    </citation>
    <scope>NUCLEOTIDE SEQUENCE</scope>
    <source>
        <strain evidence="2">Niue_2</strain>
        <tissue evidence="2">Leaf</tissue>
    </source>
</reference>
<dbReference type="Proteomes" id="UP000652761">
    <property type="component" value="Unassembled WGS sequence"/>
</dbReference>
<dbReference type="AlphaFoldDB" id="A0A843U5W5"/>
<evidence type="ECO:0000313" key="2">
    <source>
        <dbReference type="EMBL" id="MQL78865.1"/>
    </source>
</evidence>
<protein>
    <recommendedName>
        <fullName evidence="1">Peptidase M24 domain-containing protein</fullName>
    </recommendedName>
</protein>
<dbReference type="OrthoDB" id="3209743at2759"/>
<dbReference type="GO" id="GO:0009507">
    <property type="term" value="C:chloroplast"/>
    <property type="evidence" value="ECO:0007669"/>
    <property type="project" value="TreeGrafter"/>
</dbReference>
<feature type="domain" description="Peptidase M24" evidence="1">
    <location>
        <begin position="35"/>
        <end position="157"/>
    </location>
</feature>
<name>A0A843U5W5_COLES</name>
<dbReference type="Pfam" id="PF00557">
    <property type="entry name" value="Peptidase_M24"/>
    <property type="match status" value="1"/>
</dbReference>
<dbReference type="EMBL" id="NMUH01000421">
    <property type="protein sequence ID" value="MQL78865.1"/>
    <property type="molecule type" value="Genomic_DNA"/>
</dbReference>
<evidence type="ECO:0000259" key="1">
    <source>
        <dbReference type="Pfam" id="PF00557"/>
    </source>
</evidence>
<dbReference type="GO" id="GO:0070006">
    <property type="term" value="F:metalloaminopeptidase activity"/>
    <property type="evidence" value="ECO:0007669"/>
    <property type="project" value="TreeGrafter"/>
</dbReference>
<sequence>MKTLCRRKKKKPVMGENPADLRESVSPLFPSVKPVTQDCLEKAISVCKDGASFKKIGKRIRHENGDDGCQGKTINSMIPSRHLGTLYMDGLRGSTMGKLKLRTGNDKPGHMVEGQTFTIEPILTMGSIDCVTWDDGWTTLTADGSMAAQFEHTLLITRTGAEILTKC</sequence>
<gene>
    <name evidence="2" type="ORF">Taro_011302</name>
</gene>
<dbReference type="SUPFAM" id="SSF55920">
    <property type="entry name" value="Creatinase/aminopeptidase"/>
    <property type="match status" value="1"/>
</dbReference>
<accession>A0A843U5W5</accession>
<proteinExistence type="predicted"/>
<dbReference type="PANTHER" id="PTHR43330">
    <property type="entry name" value="METHIONINE AMINOPEPTIDASE"/>
    <property type="match status" value="1"/>
</dbReference>
<comment type="caution">
    <text evidence="2">The sequence shown here is derived from an EMBL/GenBank/DDBJ whole genome shotgun (WGS) entry which is preliminary data.</text>
</comment>
<organism evidence="2 3">
    <name type="scientific">Colocasia esculenta</name>
    <name type="common">Wild taro</name>
    <name type="synonym">Arum esculentum</name>
    <dbReference type="NCBI Taxonomy" id="4460"/>
    <lineage>
        <taxon>Eukaryota</taxon>
        <taxon>Viridiplantae</taxon>
        <taxon>Streptophyta</taxon>
        <taxon>Embryophyta</taxon>
        <taxon>Tracheophyta</taxon>
        <taxon>Spermatophyta</taxon>
        <taxon>Magnoliopsida</taxon>
        <taxon>Liliopsida</taxon>
        <taxon>Araceae</taxon>
        <taxon>Aroideae</taxon>
        <taxon>Colocasieae</taxon>
        <taxon>Colocasia</taxon>
    </lineage>
</organism>
<evidence type="ECO:0000313" key="3">
    <source>
        <dbReference type="Proteomes" id="UP000652761"/>
    </source>
</evidence>
<dbReference type="Gene3D" id="3.90.230.10">
    <property type="entry name" value="Creatinase/methionine aminopeptidase superfamily"/>
    <property type="match status" value="1"/>
</dbReference>